<gene>
    <name evidence="1" type="ORF">CC84DRAFT_1258202</name>
</gene>
<sequence>MGDPFSIAGSAVGVISLGIVACQKLYYVIDDIRTAADKAEAIRAGLDRLENGLEQLETVLGKLGPTSSVAAADVSVTACANVLSRLRDELPYDANPTKQGVHQLFRALRCRLSYPLKKGELNYLRTLIKDTHQNLHTAQLTVIMEQGQLNTSSLGACISLESQLMQRALTDQHCALQGSIQSDISKYTQSVQSGFQSLDLETSLVRRDVNEVYSMLQPLAGSLSQLSLLHASLTRLETKVDAFNPKEFVLRARQGDVSAAPGLTRTLRTFQNRNAKIRRNVPLCACRAQSSSSTCYWWQAVLSSSVTKPHTSECLYSAFDDKITEIDLRVSLCSSLLRRKYTLAMGFSHSLAKGFGIRAGLRTFAIVDHDSEAFSLIRRFASRENYELSRPDSWQNVAAELQRLFESRRASPHDRLSDGSTLLHQLCSGQYEIRKRSVRNTAEMYTAVVDNFRCLAGYLLKHTNATAREKDLRRNTCLEVCDHDLVWSPFLAQLLEHDVPISINMFKFPPGDGPTWLQQSILLEHQLELPEAFIAIVLKDDIRLSALLASEQSDHNVSVELPGLYEMTAIMSWPEGCEILMKNGLKLAPRHYKHFWWVMNASDSDMLRFWLDIRPYLDVSDLQNLGSLEYAFDCIEYDWHTYPIFDRVDAIIAAIAKQRHDLGVFAAKNLYEADYSPKHDRLLDVQAHEVCNMLENRGIFVPSALVPSRMCIYHSVPAIGGKISTYVLDALYKAGFRDLSQNDQSNGVNGFVTPLLFYLGRSVWLWQPWENILATLTWFLAKGSDLHEPWPYSASRGTHLLAWRIGWSLYQEELGRLNYIHGFWNWIILRTTSSEEDPDATEEGGIGFASTQKAWQCIQDALEDKKPDECECHCSPSGCIPMTLLCRPFAAELRQLPGNGIEKLDLTIQTVAERVSPILLTESSDRRNYTIMIRMLTFWKLEIRHTCCDLYGFTYSLKCEPNALAACRPAALHSPEDTRRIHNEDRHLIEVLENLVPELDQAYDDIGQPFQVFLKSFMLPRINKVLEQLAKKDHEDFAEGRRALGVVMQPMPGYV</sequence>
<accession>A0A177CHD4</accession>
<reference evidence="1 2" key="1">
    <citation type="submission" date="2016-05" db="EMBL/GenBank/DDBJ databases">
        <title>Comparative analysis of secretome profiles of manganese(II)-oxidizing ascomycete fungi.</title>
        <authorList>
            <consortium name="DOE Joint Genome Institute"/>
            <person name="Zeiner C.A."/>
            <person name="Purvine S.O."/>
            <person name="Zink E.M."/>
            <person name="Wu S."/>
            <person name="Pasa-Tolic L."/>
            <person name="Chaput D.L."/>
            <person name="Haridas S."/>
            <person name="Grigoriev I.V."/>
            <person name="Santelli C.M."/>
            <person name="Hansel C.M."/>
        </authorList>
    </citation>
    <scope>NUCLEOTIDE SEQUENCE [LARGE SCALE GENOMIC DNA]</scope>
    <source>
        <strain evidence="1 2">AP3s5-JAC2a</strain>
    </source>
</reference>
<name>A0A177CHD4_9PLEO</name>
<organism evidence="1 2">
    <name type="scientific">Paraphaeosphaeria sporulosa</name>
    <dbReference type="NCBI Taxonomy" id="1460663"/>
    <lineage>
        <taxon>Eukaryota</taxon>
        <taxon>Fungi</taxon>
        <taxon>Dikarya</taxon>
        <taxon>Ascomycota</taxon>
        <taxon>Pezizomycotina</taxon>
        <taxon>Dothideomycetes</taxon>
        <taxon>Pleosporomycetidae</taxon>
        <taxon>Pleosporales</taxon>
        <taxon>Massarineae</taxon>
        <taxon>Didymosphaeriaceae</taxon>
        <taxon>Paraphaeosphaeria</taxon>
    </lineage>
</organism>
<dbReference type="EMBL" id="KV441551">
    <property type="protein sequence ID" value="OAG06984.1"/>
    <property type="molecule type" value="Genomic_DNA"/>
</dbReference>
<dbReference type="Proteomes" id="UP000077069">
    <property type="component" value="Unassembled WGS sequence"/>
</dbReference>
<dbReference type="GeneID" id="28768289"/>
<protein>
    <recommendedName>
        <fullName evidence="3">Fungal N-terminal domain-containing protein</fullName>
    </recommendedName>
</protein>
<dbReference type="OrthoDB" id="1577640at2759"/>
<dbReference type="InParanoid" id="A0A177CHD4"/>
<evidence type="ECO:0008006" key="3">
    <source>
        <dbReference type="Google" id="ProtNLM"/>
    </source>
</evidence>
<proteinExistence type="predicted"/>
<keyword evidence="2" id="KW-1185">Reference proteome</keyword>
<dbReference type="RefSeq" id="XP_018037349.1">
    <property type="nucleotide sequence ID" value="XM_018184803.1"/>
</dbReference>
<evidence type="ECO:0000313" key="1">
    <source>
        <dbReference type="EMBL" id="OAG06984.1"/>
    </source>
</evidence>
<dbReference type="AlphaFoldDB" id="A0A177CHD4"/>
<evidence type="ECO:0000313" key="2">
    <source>
        <dbReference type="Proteomes" id="UP000077069"/>
    </source>
</evidence>